<dbReference type="CDD" id="cd00568">
    <property type="entry name" value="TPP_enzymes"/>
    <property type="match status" value="1"/>
</dbReference>
<dbReference type="InterPro" id="IPR029061">
    <property type="entry name" value="THDP-binding"/>
</dbReference>
<dbReference type="EnsemblProtists" id="EOD18705">
    <property type="protein sequence ID" value="EOD18705"/>
    <property type="gene ID" value="EMIHUDRAFT_369780"/>
</dbReference>
<dbReference type="InterPro" id="IPR011766">
    <property type="entry name" value="TPP_enzyme_TPP-bd"/>
</dbReference>
<dbReference type="Pfam" id="PF02775">
    <property type="entry name" value="TPP_enzyme_C"/>
    <property type="match status" value="1"/>
</dbReference>
<dbReference type="PANTHER" id="PTHR18968:SF13">
    <property type="entry name" value="ACETOLACTATE SYNTHASE CATALYTIC SUBUNIT, MITOCHONDRIAL"/>
    <property type="match status" value="1"/>
</dbReference>
<dbReference type="GO" id="GO:0050660">
    <property type="term" value="F:flavin adenine dinucleotide binding"/>
    <property type="evidence" value="ECO:0007669"/>
    <property type="project" value="TreeGrafter"/>
</dbReference>
<sequence>MGYGLCAGIAASIERGGDARAIVIVGDGGFQMTLNELGAATQQGGTAIQHGCRLLLLVIDNGLLGRVEHGFKNAKGCEITGCDWVALARAYGADGTHVARDSEIEAALDAGLSAKGVFVLAARCDPALRAEMAKTSDGIMPPWLEPPGNHVESG</sequence>
<organism evidence="3 4">
    <name type="scientific">Emiliania huxleyi (strain CCMP1516)</name>
    <dbReference type="NCBI Taxonomy" id="280463"/>
    <lineage>
        <taxon>Eukaryota</taxon>
        <taxon>Haptista</taxon>
        <taxon>Haptophyta</taxon>
        <taxon>Prymnesiophyceae</taxon>
        <taxon>Isochrysidales</taxon>
        <taxon>Noelaerhabdaceae</taxon>
        <taxon>Emiliania</taxon>
    </lineage>
</organism>
<feature type="domain" description="Thiamine pyrophosphate enzyme TPP-binding" evidence="2">
    <location>
        <begin position="1"/>
        <end position="120"/>
    </location>
</feature>
<dbReference type="HOGENOM" id="CLU_1707569_0_0_1"/>
<dbReference type="AlphaFoldDB" id="A0A0D3J5C0"/>
<name>A0A0D3J5C0_EMIH1</name>
<reference evidence="4" key="1">
    <citation type="journal article" date="2013" name="Nature">
        <title>Pan genome of the phytoplankton Emiliania underpins its global distribution.</title>
        <authorList>
            <person name="Read B.A."/>
            <person name="Kegel J."/>
            <person name="Klute M.J."/>
            <person name="Kuo A."/>
            <person name="Lefebvre S.C."/>
            <person name="Maumus F."/>
            <person name="Mayer C."/>
            <person name="Miller J."/>
            <person name="Monier A."/>
            <person name="Salamov A."/>
            <person name="Young J."/>
            <person name="Aguilar M."/>
            <person name="Claverie J.M."/>
            <person name="Frickenhaus S."/>
            <person name="Gonzalez K."/>
            <person name="Herman E.K."/>
            <person name="Lin Y.C."/>
            <person name="Napier J."/>
            <person name="Ogata H."/>
            <person name="Sarno A.F."/>
            <person name="Shmutz J."/>
            <person name="Schroeder D."/>
            <person name="de Vargas C."/>
            <person name="Verret F."/>
            <person name="von Dassow P."/>
            <person name="Valentin K."/>
            <person name="Van de Peer Y."/>
            <person name="Wheeler G."/>
            <person name="Dacks J.B."/>
            <person name="Delwiche C.F."/>
            <person name="Dyhrman S.T."/>
            <person name="Glockner G."/>
            <person name="John U."/>
            <person name="Richards T."/>
            <person name="Worden A.Z."/>
            <person name="Zhang X."/>
            <person name="Grigoriev I.V."/>
            <person name="Allen A.E."/>
            <person name="Bidle K."/>
            <person name="Borodovsky M."/>
            <person name="Bowler C."/>
            <person name="Brownlee C."/>
            <person name="Cock J.M."/>
            <person name="Elias M."/>
            <person name="Gladyshev V.N."/>
            <person name="Groth M."/>
            <person name="Guda C."/>
            <person name="Hadaegh A."/>
            <person name="Iglesias-Rodriguez M.D."/>
            <person name="Jenkins J."/>
            <person name="Jones B.M."/>
            <person name="Lawson T."/>
            <person name="Leese F."/>
            <person name="Lindquist E."/>
            <person name="Lobanov A."/>
            <person name="Lomsadze A."/>
            <person name="Malik S.B."/>
            <person name="Marsh M.E."/>
            <person name="Mackinder L."/>
            <person name="Mock T."/>
            <person name="Mueller-Roeber B."/>
            <person name="Pagarete A."/>
            <person name="Parker M."/>
            <person name="Probert I."/>
            <person name="Quesneville H."/>
            <person name="Raines C."/>
            <person name="Rensing S.A."/>
            <person name="Riano-Pachon D.M."/>
            <person name="Richier S."/>
            <person name="Rokitta S."/>
            <person name="Shiraiwa Y."/>
            <person name="Soanes D.M."/>
            <person name="van der Giezen M."/>
            <person name="Wahlund T.M."/>
            <person name="Williams B."/>
            <person name="Wilson W."/>
            <person name="Wolfe G."/>
            <person name="Wurch L.L."/>
        </authorList>
    </citation>
    <scope>NUCLEOTIDE SEQUENCE</scope>
</reference>
<evidence type="ECO:0000313" key="4">
    <source>
        <dbReference type="Proteomes" id="UP000013827"/>
    </source>
</evidence>
<comment type="similarity">
    <text evidence="1">Belongs to the TPP enzyme family.</text>
</comment>
<dbReference type="PANTHER" id="PTHR18968">
    <property type="entry name" value="THIAMINE PYROPHOSPHATE ENZYMES"/>
    <property type="match status" value="1"/>
</dbReference>
<dbReference type="GeneID" id="17264257"/>
<dbReference type="InterPro" id="IPR045229">
    <property type="entry name" value="TPP_enz"/>
</dbReference>
<evidence type="ECO:0000256" key="1">
    <source>
        <dbReference type="ARBA" id="ARBA00007812"/>
    </source>
</evidence>
<accession>A0A0D3J5C0</accession>
<dbReference type="Gene3D" id="3.40.50.970">
    <property type="match status" value="1"/>
</dbReference>
<dbReference type="KEGG" id="ehx:EMIHUDRAFT_369780"/>
<proteinExistence type="inferred from homology"/>
<reference evidence="3" key="2">
    <citation type="submission" date="2024-10" db="UniProtKB">
        <authorList>
            <consortium name="EnsemblProtists"/>
        </authorList>
    </citation>
    <scope>IDENTIFICATION</scope>
</reference>
<keyword evidence="4" id="KW-1185">Reference proteome</keyword>
<dbReference type="RefSeq" id="XP_005771134.1">
    <property type="nucleotide sequence ID" value="XM_005771077.1"/>
</dbReference>
<dbReference type="GO" id="GO:0009099">
    <property type="term" value="P:L-valine biosynthetic process"/>
    <property type="evidence" value="ECO:0007669"/>
    <property type="project" value="TreeGrafter"/>
</dbReference>
<dbReference type="GO" id="GO:0030976">
    <property type="term" value="F:thiamine pyrophosphate binding"/>
    <property type="evidence" value="ECO:0007669"/>
    <property type="project" value="InterPro"/>
</dbReference>
<dbReference type="SUPFAM" id="SSF52518">
    <property type="entry name" value="Thiamin diphosphate-binding fold (THDP-binding)"/>
    <property type="match status" value="1"/>
</dbReference>
<dbReference type="GO" id="GO:0009097">
    <property type="term" value="P:isoleucine biosynthetic process"/>
    <property type="evidence" value="ECO:0007669"/>
    <property type="project" value="TreeGrafter"/>
</dbReference>
<dbReference type="GO" id="GO:0005948">
    <property type="term" value="C:acetolactate synthase complex"/>
    <property type="evidence" value="ECO:0007669"/>
    <property type="project" value="TreeGrafter"/>
</dbReference>
<dbReference type="PaxDb" id="2903-EOD18705"/>
<dbReference type="GO" id="GO:0005739">
    <property type="term" value="C:mitochondrion"/>
    <property type="evidence" value="ECO:0007669"/>
    <property type="project" value="TreeGrafter"/>
</dbReference>
<evidence type="ECO:0000259" key="2">
    <source>
        <dbReference type="Pfam" id="PF02775"/>
    </source>
</evidence>
<dbReference type="Proteomes" id="UP000013827">
    <property type="component" value="Unassembled WGS sequence"/>
</dbReference>
<protein>
    <recommendedName>
        <fullName evidence="2">Thiamine pyrophosphate enzyme TPP-binding domain-containing protein</fullName>
    </recommendedName>
</protein>
<dbReference type="STRING" id="2903.R1DW19"/>
<dbReference type="GO" id="GO:0003984">
    <property type="term" value="F:acetolactate synthase activity"/>
    <property type="evidence" value="ECO:0007669"/>
    <property type="project" value="TreeGrafter"/>
</dbReference>
<evidence type="ECO:0000313" key="3">
    <source>
        <dbReference type="EnsemblProtists" id="EOD18705"/>
    </source>
</evidence>